<evidence type="ECO:0000313" key="3">
    <source>
        <dbReference type="Proteomes" id="UP000005824"/>
    </source>
</evidence>
<dbReference type="InterPro" id="IPR011050">
    <property type="entry name" value="Pectin_lyase_fold/virulence"/>
</dbReference>
<dbReference type="EMBL" id="ABVL01000003">
    <property type="protein sequence ID" value="EDY20865.1"/>
    <property type="molecule type" value="Genomic_DNA"/>
</dbReference>
<keyword evidence="3" id="KW-1185">Reference proteome</keyword>
<dbReference type="InterPro" id="IPR013425">
    <property type="entry name" value="Autotrns_rpt"/>
</dbReference>
<sequence>MEAHPSFKKSNVVITNRALRRFALQYARRFVPTFAFFAVGMGLARGASLYWDTNGTTAGSGAATGTWGSSAFWSTDSTGSSATTGTLPANGDDVFFSAGTNGTTGTVTVSGAQAAHKITISDAVAITLSGGTSIDLGSATAGSGIFVTGAGNKTVSTPITMDSAATALSFSNTSTGTFTIGNVAGNATAGTQTITLANTNGSGSVVVSGNISDGLGGGNVAVTRSSGSGTITLSGTNTYTGATTISGMLLFTKEVSLYNDNTANWTAANLIVNSGGTAAFSVGGTGEFTSADVTTLLTNLSTVSSNGLKAGASIGFSTTNASGGTFTVANIIGDSTGTGGGAIGLTKLGTNALVLSGANTYTGVTLVTNGTVNVQNDQSAATGGWTISDNGFPAASGSPIVNFQAGSTVVVVSGKTVSLTTGDSSGQIMTLNVAGTVTNNGSLSDGRQSAVNINNGGNWTQNGTMTIATTSSTFGSANMTVNTGGTFTYNGASTIPLNPSGNNSGSATLNVAGGTFVTGKGIADGVSTNTGSGAANIILSGGGTLRLSANIATLATTTGSTLNFNLGTGGGVIDTNGFSTTITQNIANVSSQTGSLTKISAGKLTLSGTNNTYTGATNVNGGTLVVSGSLNGTLNVNVASGATLASGATGSITTATNGEYLRHWRAGPGRPWHRGHLDPGARCGRTTEFRLGFDAGPGHQRHQLRPGRLCLEWRLAAR</sequence>
<organism evidence="2 3">
    <name type="scientific">Chthoniobacter flavus Ellin428</name>
    <dbReference type="NCBI Taxonomy" id="497964"/>
    <lineage>
        <taxon>Bacteria</taxon>
        <taxon>Pseudomonadati</taxon>
        <taxon>Verrucomicrobiota</taxon>
        <taxon>Spartobacteria</taxon>
        <taxon>Chthoniobacterales</taxon>
        <taxon>Chthoniobacteraceae</taxon>
        <taxon>Chthoniobacter</taxon>
    </lineage>
</organism>
<dbReference type="Pfam" id="PF12951">
    <property type="entry name" value="PATR"/>
    <property type="match status" value="3"/>
</dbReference>
<protein>
    <submittedName>
        <fullName evidence="2">Autotransporter-associated beta strand repeat protein</fullName>
    </submittedName>
</protein>
<dbReference type="eggNOG" id="COG3210">
    <property type="taxonomic scope" value="Bacteria"/>
</dbReference>
<reference evidence="2 3" key="1">
    <citation type="journal article" date="2011" name="J. Bacteriol.">
        <title>Genome sequence of Chthoniobacter flavus Ellin428, an aerobic heterotrophic soil bacterium.</title>
        <authorList>
            <person name="Kant R."/>
            <person name="van Passel M.W."/>
            <person name="Palva A."/>
            <person name="Lucas S."/>
            <person name="Lapidus A."/>
            <person name="Glavina Del Rio T."/>
            <person name="Dalin E."/>
            <person name="Tice H."/>
            <person name="Bruce D."/>
            <person name="Goodwin L."/>
            <person name="Pitluck S."/>
            <person name="Larimer F.W."/>
            <person name="Land M.L."/>
            <person name="Hauser L."/>
            <person name="Sangwan P."/>
            <person name="de Vos W.M."/>
            <person name="Janssen P.H."/>
            <person name="Smidt H."/>
        </authorList>
    </citation>
    <scope>NUCLEOTIDE SEQUENCE [LARGE SCALE GENOMIC DNA]</scope>
    <source>
        <strain evidence="2 3">Ellin428</strain>
    </source>
</reference>
<dbReference type="RefSeq" id="WP_006978484.1">
    <property type="nucleotide sequence ID" value="NZ_ABVL01000003.1"/>
</dbReference>
<dbReference type="Proteomes" id="UP000005824">
    <property type="component" value="Unassembled WGS sequence"/>
</dbReference>
<evidence type="ECO:0000313" key="2">
    <source>
        <dbReference type="EMBL" id="EDY20865.1"/>
    </source>
</evidence>
<dbReference type="InParanoid" id="B4CX67"/>
<evidence type="ECO:0000256" key="1">
    <source>
        <dbReference type="ARBA" id="ARBA00022729"/>
    </source>
</evidence>
<dbReference type="STRING" id="497964.CfE428DRAFT_1158"/>
<keyword evidence="1" id="KW-0732">Signal</keyword>
<gene>
    <name evidence="2" type="ORF">CfE428DRAFT_1158</name>
</gene>
<dbReference type="NCBIfam" id="TIGR02601">
    <property type="entry name" value="autotrns_rpt"/>
    <property type="match status" value="3"/>
</dbReference>
<accession>B4CX67</accession>
<comment type="caution">
    <text evidence="2">The sequence shown here is derived from an EMBL/GenBank/DDBJ whole genome shotgun (WGS) entry which is preliminary data.</text>
</comment>
<dbReference type="SUPFAM" id="SSF51126">
    <property type="entry name" value="Pectin lyase-like"/>
    <property type="match status" value="1"/>
</dbReference>
<dbReference type="AlphaFoldDB" id="B4CX67"/>
<name>B4CX67_9BACT</name>
<proteinExistence type="predicted"/>